<gene>
    <name evidence="2" type="ordered locus">Trebr_1381</name>
</gene>
<dbReference type="Proteomes" id="UP000006546">
    <property type="component" value="Chromosome"/>
</dbReference>
<dbReference type="STRING" id="906968.Trebr_1381"/>
<reference evidence="3" key="1">
    <citation type="submission" date="2011-04" db="EMBL/GenBank/DDBJ databases">
        <title>The complete genome of Treponema brennaborense DSM 12168.</title>
        <authorList>
            <person name="Lucas S."/>
            <person name="Han J."/>
            <person name="Lapidus A."/>
            <person name="Bruce D."/>
            <person name="Goodwin L."/>
            <person name="Pitluck S."/>
            <person name="Peters L."/>
            <person name="Kyrpides N."/>
            <person name="Mavromatis K."/>
            <person name="Ivanova N."/>
            <person name="Mikhailova N."/>
            <person name="Pagani I."/>
            <person name="Teshima H."/>
            <person name="Detter J.C."/>
            <person name="Tapia R."/>
            <person name="Han C."/>
            <person name="Land M."/>
            <person name="Hauser L."/>
            <person name="Markowitz V."/>
            <person name="Cheng J.-F."/>
            <person name="Hugenholtz P."/>
            <person name="Woyke T."/>
            <person name="Wu D."/>
            <person name="Gronow S."/>
            <person name="Wellnitz S."/>
            <person name="Brambilla E."/>
            <person name="Klenk H.-P."/>
            <person name="Eisen J.A."/>
        </authorList>
    </citation>
    <scope>NUCLEOTIDE SEQUENCE [LARGE SCALE GENOMIC DNA]</scope>
    <source>
        <strain evidence="3">DSM 12168 / CIP 105900 / DD5/3</strain>
    </source>
</reference>
<organism evidence="2 3">
    <name type="scientific">Treponema brennaborense (strain DSM 12168 / CIP 105900 / DD5/3)</name>
    <dbReference type="NCBI Taxonomy" id="906968"/>
    <lineage>
        <taxon>Bacteria</taxon>
        <taxon>Pseudomonadati</taxon>
        <taxon>Spirochaetota</taxon>
        <taxon>Spirochaetia</taxon>
        <taxon>Spirochaetales</taxon>
        <taxon>Treponemataceae</taxon>
        <taxon>Treponema</taxon>
    </lineage>
</organism>
<keyword evidence="1" id="KW-0472">Membrane</keyword>
<dbReference type="KEGG" id="tbe:Trebr_1381"/>
<dbReference type="HOGENOM" id="CLU_1626331_0_0_12"/>
<dbReference type="eggNOG" id="ENOG5031CRV">
    <property type="taxonomic scope" value="Bacteria"/>
</dbReference>
<feature type="transmembrane region" description="Helical" evidence="1">
    <location>
        <begin position="12"/>
        <end position="30"/>
    </location>
</feature>
<dbReference type="EMBL" id="CP002696">
    <property type="protein sequence ID" value="AEE16805.1"/>
    <property type="molecule type" value="Genomic_DNA"/>
</dbReference>
<evidence type="ECO:0000256" key="1">
    <source>
        <dbReference type="SAM" id="Phobius"/>
    </source>
</evidence>
<keyword evidence="3" id="KW-1185">Reference proteome</keyword>
<keyword evidence="1" id="KW-0812">Transmembrane</keyword>
<evidence type="ECO:0000313" key="2">
    <source>
        <dbReference type="EMBL" id="AEE16805.1"/>
    </source>
</evidence>
<evidence type="ECO:0000313" key="3">
    <source>
        <dbReference type="Proteomes" id="UP000006546"/>
    </source>
</evidence>
<proteinExistence type="predicted"/>
<sequence>MNIKKLSIDYGLCMAVIVVLFVLVFVLALFSRQAWNGGLQKQLVSVLSQSHPGEYIVSDPLPIDNPFSVSAAAYQLMPVSSAARGTRYGVIIRIPTLYGSLPGVFVYTENAGAEFVGIAGFSEDSAKEQAVAASLADSVQISRWEKRIPVILKDAVQKTPGGR</sequence>
<keyword evidence="1" id="KW-1133">Transmembrane helix</keyword>
<name>F4LMQ8_TREBD</name>
<dbReference type="OrthoDB" id="360439at2"/>
<accession>F4LMQ8</accession>
<dbReference type="RefSeq" id="WP_013758510.1">
    <property type="nucleotide sequence ID" value="NC_015500.1"/>
</dbReference>
<protein>
    <submittedName>
        <fullName evidence="2">Uncharacterized protein</fullName>
    </submittedName>
</protein>
<dbReference type="AlphaFoldDB" id="F4LMQ8"/>